<evidence type="ECO:0000313" key="2">
    <source>
        <dbReference type="EMBL" id="GBM24783.1"/>
    </source>
</evidence>
<dbReference type="Proteomes" id="UP000499080">
    <property type="component" value="Unassembled WGS sequence"/>
</dbReference>
<proteinExistence type="predicted"/>
<protein>
    <recommendedName>
        <fullName evidence="4">Transmembrane protein</fullName>
    </recommendedName>
</protein>
<accession>A0A4Y2E6L6</accession>
<dbReference type="AlphaFoldDB" id="A0A4Y2E6L6"/>
<reference evidence="2 3" key="1">
    <citation type="journal article" date="2019" name="Sci. Rep.">
        <title>Orb-weaving spider Araneus ventricosus genome elucidates the spidroin gene catalogue.</title>
        <authorList>
            <person name="Kono N."/>
            <person name="Nakamura H."/>
            <person name="Ohtoshi R."/>
            <person name="Moran D.A.P."/>
            <person name="Shinohara A."/>
            <person name="Yoshida Y."/>
            <person name="Fujiwara M."/>
            <person name="Mori M."/>
            <person name="Tomita M."/>
            <person name="Arakawa K."/>
        </authorList>
    </citation>
    <scope>NUCLEOTIDE SEQUENCE [LARGE SCALE GENOMIC DNA]</scope>
</reference>
<evidence type="ECO:0000256" key="1">
    <source>
        <dbReference type="SAM" id="Phobius"/>
    </source>
</evidence>
<organism evidence="2 3">
    <name type="scientific">Araneus ventricosus</name>
    <name type="common">Orbweaver spider</name>
    <name type="synonym">Epeira ventricosa</name>
    <dbReference type="NCBI Taxonomy" id="182803"/>
    <lineage>
        <taxon>Eukaryota</taxon>
        <taxon>Metazoa</taxon>
        <taxon>Ecdysozoa</taxon>
        <taxon>Arthropoda</taxon>
        <taxon>Chelicerata</taxon>
        <taxon>Arachnida</taxon>
        <taxon>Araneae</taxon>
        <taxon>Araneomorphae</taxon>
        <taxon>Entelegynae</taxon>
        <taxon>Araneoidea</taxon>
        <taxon>Araneidae</taxon>
        <taxon>Araneus</taxon>
    </lineage>
</organism>
<sequence length="116" mass="13343">MSRIIVFRSKNPVCRLFVEEDKFSFRILVQFSIVDTESCQNPSFFLTTNIGEAQGPDDSPIIPLSTISLTRRSPFFFTRGRETSWISLDWWIVTCIYSMLCHIAAAVIRVRGGKKF</sequence>
<evidence type="ECO:0000313" key="3">
    <source>
        <dbReference type="Proteomes" id="UP000499080"/>
    </source>
</evidence>
<feature type="transmembrane region" description="Helical" evidence="1">
    <location>
        <begin position="90"/>
        <end position="110"/>
    </location>
</feature>
<keyword evidence="1" id="KW-0472">Membrane</keyword>
<comment type="caution">
    <text evidence="2">The sequence shown here is derived from an EMBL/GenBank/DDBJ whole genome shotgun (WGS) entry which is preliminary data.</text>
</comment>
<dbReference type="EMBL" id="BGPR01000527">
    <property type="protein sequence ID" value="GBM24783.1"/>
    <property type="molecule type" value="Genomic_DNA"/>
</dbReference>
<name>A0A4Y2E6L6_ARAVE</name>
<evidence type="ECO:0008006" key="4">
    <source>
        <dbReference type="Google" id="ProtNLM"/>
    </source>
</evidence>
<keyword evidence="3" id="KW-1185">Reference proteome</keyword>
<keyword evidence="1" id="KW-0812">Transmembrane</keyword>
<keyword evidence="1" id="KW-1133">Transmembrane helix</keyword>
<gene>
    <name evidence="2" type="ORF">AVEN_245037_1</name>
</gene>